<feature type="compositionally biased region" description="Basic and acidic residues" evidence="1">
    <location>
        <begin position="91"/>
        <end position="107"/>
    </location>
</feature>
<reference evidence="2 3" key="1">
    <citation type="journal article" date="2013" name="PLoS Genet.">
        <title>The genome and development-dependent transcriptomes of Pyronema confluens: a window into fungal evolution.</title>
        <authorList>
            <person name="Traeger S."/>
            <person name="Altegoer F."/>
            <person name="Freitag M."/>
            <person name="Gabaldon T."/>
            <person name="Kempken F."/>
            <person name="Kumar A."/>
            <person name="Marcet-Houben M."/>
            <person name="Poggeler S."/>
            <person name="Stajich J.E."/>
            <person name="Nowrousian M."/>
        </authorList>
    </citation>
    <scope>NUCLEOTIDE SEQUENCE [LARGE SCALE GENOMIC DNA]</scope>
    <source>
        <strain evidence="3">CBS 100304</strain>
        <tissue evidence="2">Vegetative mycelium</tissue>
    </source>
</reference>
<dbReference type="EMBL" id="HF936139">
    <property type="protein sequence ID" value="CCX33607.1"/>
    <property type="molecule type" value="Genomic_DNA"/>
</dbReference>
<evidence type="ECO:0000313" key="3">
    <source>
        <dbReference type="Proteomes" id="UP000018144"/>
    </source>
</evidence>
<evidence type="ECO:0000256" key="1">
    <source>
        <dbReference type="SAM" id="MobiDB-lite"/>
    </source>
</evidence>
<name>U4LPU3_PYROM</name>
<dbReference type="Proteomes" id="UP000018144">
    <property type="component" value="Unassembled WGS sequence"/>
</dbReference>
<feature type="region of interest" description="Disordered" evidence="1">
    <location>
        <begin position="68"/>
        <end position="107"/>
    </location>
</feature>
<sequence length="107" mass="12089">MAQGSDVASTITRLILEGKTNKYCSLNLILTEKQYLLRVRIGSDIATETGSVNSYRHVSRIYDCGWGWREEPKTDEDGAEDEDEEEDEVEENKSKAEGDGEQERENG</sequence>
<proteinExistence type="predicted"/>
<gene>
    <name evidence="2" type="ORF">PCON_01478</name>
</gene>
<feature type="compositionally biased region" description="Acidic residues" evidence="1">
    <location>
        <begin position="77"/>
        <end position="90"/>
    </location>
</feature>
<organism evidence="2 3">
    <name type="scientific">Pyronema omphalodes (strain CBS 100304)</name>
    <name type="common">Pyronema confluens</name>
    <dbReference type="NCBI Taxonomy" id="1076935"/>
    <lineage>
        <taxon>Eukaryota</taxon>
        <taxon>Fungi</taxon>
        <taxon>Dikarya</taxon>
        <taxon>Ascomycota</taxon>
        <taxon>Pezizomycotina</taxon>
        <taxon>Pezizomycetes</taxon>
        <taxon>Pezizales</taxon>
        <taxon>Pyronemataceae</taxon>
        <taxon>Pyronema</taxon>
    </lineage>
</organism>
<dbReference type="AlphaFoldDB" id="U4LPU3"/>
<accession>U4LPU3</accession>
<protein>
    <submittedName>
        <fullName evidence="2">Uncharacterized protein</fullName>
    </submittedName>
</protein>
<evidence type="ECO:0000313" key="2">
    <source>
        <dbReference type="EMBL" id="CCX33607.1"/>
    </source>
</evidence>
<keyword evidence="3" id="KW-1185">Reference proteome</keyword>